<protein>
    <recommendedName>
        <fullName evidence="3">YqzD</fullName>
    </recommendedName>
</protein>
<gene>
    <name evidence="1" type="ORF">AS888_18460</name>
</gene>
<comment type="caution">
    <text evidence="1">The sequence shown here is derived from an EMBL/GenBank/DDBJ whole genome shotgun (WGS) entry which is preliminary data.</text>
</comment>
<evidence type="ECO:0000313" key="2">
    <source>
        <dbReference type="Proteomes" id="UP000064189"/>
    </source>
</evidence>
<dbReference type="Proteomes" id="UP000064189">
    <property type="component" value="Unassembled WGS sequence"/>
</dbReference>
<organism evidence="1 2">
    <name type="scientific">Peribacillus simplex</name>
    <dbReference type="NCBI Taxonomy" id="1478"/>
    <lineage>
        <taxon>Bacteria</taxon>
        <taxon>Bacillati</taxon>
        <taxon>Bacillota</taxon>
        <taxon>Bacilli</taxon>
        <taxon>Bacillales</taxon>
        <taxon>Bacillaceae</taxon>
        <taxon>Peribacillus</taxon>
    </lineage>
</organism>
<proteinExistence type="predicted"/>
<dbReference type="EMBL" id="LNNH01000017">
    <property type="protein sequence ID" value="KWW20352.1"/>
    <property type="molecule type" value="Genomic_DNA"/>
</dbReference>
<evidence type="ECO:0000313" key="1">
    <source>
        <dbReference type="EMBL" id="KWW20352.1"/>
    </source>
</evidence>
<name>A0A125QS18_9BACI</name>
<accession>A0A125QS18</accession>
<keyword evidence="2" id="KW-1185">Reference proteome</keyword>
<reference evidence="1 2" key="1">
    <citation type="submission" date="2015-11" db="EMBL/GenBank/DDBJ databases">
        <title>Genome Sequence of Bacillus simplex strain VanAntwerpen2.</title>
        <authorList>
            <person name="Couger M.B."/>
        </authorList>
    </citation>
    <scope>NUCLEOTIDE SEQUENCE [LARGE SCALE GENOMIC DNA]</scope>
    <source>
        <strain evidence="1 2">VanAntwerpen02</strain>
    </source>
</reference>
<dbReference type="AlphaFoldDB" id="A0A125QS18"/>
<dbReference type="RefSeq" id="WP_061141979.1">
    <property type="nucleotide sequence ID" value="NZ_LNNH01000017.1"/>
</dbReference>
<evidence type="ECO:0008006" key="3">
    <source>
        <dbReference type="Google" id="ProtNLM"/>
    </source>
</evidence>
<sequence length="132" mass="14955">METLIILLFSLAVILLILSFFSKDKVAKLEEDLEQMTITYMQDIYQLKKKVKILEEEFVIEGDPLPAVKAQIPQPPVTSRNSEAIHEILKSQVLSLYGQGLSLAQIAKQSSLTEEQTLSVIEQHRMRGNEDV</sequence>